<evidence type="ECO:0000313" key="3">
    <source>
        <dbReference type="Proteomes" id="UP001515480"/>
    </source>
</evidence>
<feature type="region of interest" description="Disordered" evidence="1">
    <location>
        <begin position="47"/>
        <end position="87"/>
    </location>
</feature>
<sequence>MSEEQWPDFPCEDPTATELDDWLRVWDASLRGLDVEAILRGVCGGGAGHHQATATQRGRQACASGRGESSRFVRRWRAPPTSTGWSR</sequence>
<dbReference type="EMBL" id="JBGBPQ010000003">
    <property type="protein sequence ID" value="KAL1526453.1"/>
    <property type="molecule type" value="Genomic_DNA"/>
</dbReference>
<protein>
    <submittedName>
        <fullName evidence="2">Uncharacterized protein</fullName>
    </submittedName>
</protein>
<dbReference type="AlphaFoldDB" id="A0AB34JZL2"/>
<evidence type="ECO:0000313" key="2">
    <source>
        <dbReference type="EMBL" id="KAL1526453.1"/>
    </source>
</evidence>
<proteinExistence type="predicted"/>
<reference evidence="2 3" key="1">
    <citation type="journal article" date="2024" name="Science">
        <title>Giant polyketide synthase enzymes in the biosynthesis of giant marine polyether toxins.</title>
        <authorList>
            <person name="Fallon T.R."/>
            <person name="Shende V.V."/>
            <person name="Wierzbicki I.H."/>
            <person name="Pendleton A.L."/>
            <person name="Watervoot N.F."/>
            <person name="Auber R.P."/>
            <person name="Gonzalez D.J."/>
            <person name="Wisecaver J.H."/>
            <person name="Moore B.S."/>
        </authorList>
    </citation>
    <scope>NUCLEOTIDE SEQUENCE [LARGE SCALE GENOMIC DNA]</scope>
    <source>
        <strain evidence="2 3">12B1</strain>
    </source>
</reference>
<keyword evidence="3" id="KW-1185">Reference proteome</keyword>
<gene>
    <name evidence="2" type="ORF">AB1Y20_015164</name>
</gene>
<comment type="caution">
    <text evidence="2">The sequence shown here is derived from an EMBL/GenBank/DDBJ whole genome shotgun (WGS) entry which is preliminary data.</text>
</comment>
<name>A0AB34JZL2_PRYPA</name>
<evidence type="ECO:0000256" key="1">
    <source>
        <dbReference type="SAM" id="MobiDB-lite"/>
    </source>
</evidence>
<organism evidence="2 3">
    <name type="scientific">Prymnesium parvum</name>
    <name type="common">Toxic golden alga</name>
    <dbReference type="NCBI Taxonomy" id="97485"/>
    <lineage>
        <taxon>Eukaryota</taxon>
        <taxon>Haptista</taxon>
        <taxon>Haptophyta</taxon>
        <taxon>Prymnesiophyceae</taxon>
        <taxon>Prymnesiales</taxon>
        <taxon>Prymnesiaceae</taxon>
        <taxon>Prymnesium</taxon>
    </lineage>
</organism>
<accession>A0AB34JZL2</accession>
<dbReference type="Proteomes" id="UP001515480">
    <property type="component" value="Unassembled WGS sequence"/>
</dbReference>